<dbReference type="RefSeq" id="WP_104809095.1">
    <property type="nucleotide sequence ID" value="NZ_MQUA01000013.1"/>
</dbReference>
<dbReference type="OrthoDB" id="9809908at2"/>
<organism evidence="3 4">
    <name type="scientific">Polaribacter filamentus</name>
    <dbReference type="NCBI Taxonomy" id="53483"/>
    <lineage>
        <taxon>Bacteria</taxon>
        <taxon>Pseudomonadati</taxon>
        <taxon>Bacteroidota</taxon>
        <taxon>Flavobacteriia</taxon>
        <taxon>Flavobacteriales</taxon>
        <taxon>Flavobacteriaceae</taxon>
    </lineage>
</organism>
<evidence type="ECO:0000313" key="4">
    <source>
        <dbReference type="Proteomes" id="UP000239522"/>
    </source>
</evidence>
<dbReference type="Proteomes" id="UP000239522">
    <property type="component" value="Unassembled WGS sequence"/>
</dbReference>
<dbReference type="Gene3D" id="3.30.565.10">
    <property type="entry name" value="Histidine kinase-like ATPase, C-terminal domain"/>
    <property type="match status" value="1"/>
</dbReference>
<gene>
    <name evidence="3" type="ORF">BST83_06575</name>
</gene>
<feature type="transmembrane region" description="Helical" evidence="1">
    <location>
        <begin position="7"/>
        <end position="27"/>
    </location>
</feature>
<dbReference type="InterPro" id="IPR010559">
    <property type="entry name" value="Sig_transdc_His_kin_internal"/>
</dbReference>
<evidence type="ECO:0000259" key="2">
    <source>
        <dbReference type="Pfam" id="PF06580"/>
    </source>
</evidence>
<dbReference type="PANTHER" id="PTHR34220:SF7">
    <property type="entry name" value="SENSOR HISTIDINE KINASE YPDA"/>
    <property type="match status" value="1"/>
</dbReference>
<evidence type="ECO:0000313" key="3">
    <source>
        <dbReference type="EMBL" id="PQB06853.1"/>
    </source>
</evidence>
<dbReference type="SUPFAM" id="SSF55874">
    <property type="entry name" value="ATPase domain of HSP90 chaperone/DNA topoisomerase II/histidine kinase"/>
    <property type="match status" value="1"/>
</dbReference>
<dbReference type="GO" id="GO:0016020">
    <property type="term" value="C:membrane"/>
    <property type="evidence" value="ECO:0007669"/>
    <property type="project" value="InterPro"/>
</dbReference>
<reference evidence="3 4" key="1">
    <citation type="submission" date="2016-11" db="EMBL/GenBank/DDBJ databases">
        <title>Trade-off between light-utilization and light-protection in marine flavobacteria.</title>
        <authorList>
            <person name="Kumagai Y."/>
        </authorList>
    </citation>
    <scope>NUCLEOTIDE SEQUENCE [LARGE SCALE GENOMIC DNA]</scope>
    <source>
        <strain evidence="3 4">ATCC 700397</strain>
    </source>
</reference>
<dbReference type="PANTHER" id="PTHR34220">
    <property type="entry name" value="SENSOR HISTIDINE KINASE YPDA"/>
    <property type="match status" value="1"/>
</dbReference>
<dbReference type="EMBL" id="MQUA01000013">
    <property type="protein sequence ID" value="PQB06853.1"/>
    <property type="molecule type" value="Genomic_DNA"/>
</dbReference>
<comment type="caution">
    <text evidence="3">The sequence shown here is derived from an EMBL/GenBank/DDBJ whole genome shotgun (WGS) entry which is preliminary data.</text>
</comment>
<sequence>MGITKHIKVGIIEALLMVLLFSVFIYPRLQDMGDYVFIYPFNLKDGSIYWALFFSILFGGLLFFLNIYYAIPKYLKNKQVHKYILSIILLFFGLLGIELLTKFLLQAIYNLPENFETLYGANYDNVPMRRSLKIPHVIRNLVFLVLSFGYRYVKDWKQLMEERTRQQTILAEKWKVELNYLKSQVNPHFLFNNLNNIYAITKRNNDTEASEALTRLSSLTRFMLYDSSSKYIPIAKEIKYIQDYIEMQQLRFADEEVIVNLKLEGDIEHTNISPLMLIPFVENAFKYGVKIHQNSIIRIEINIMNGSLFFKVRNKIQQSKNNHVYSGIGIANVKKRLELVYANSFELNINNDENYFEVQLRIDNL</sequence>
<accession>A0A2S7KWH1</accession>
<keyword evidence="4" id="KW-1185">Reference proteome</keyword>
<feature type="transmembrane region" description="Helical" evidence="1">
    <location>
        <begin position="47"/>
        <end position="71"/>
    </location>
</feature>
<feature type="domain" description="Signal transduction histidine kinase internal region" evidence="2">
    <location>
        <begin position="177"/>
        <end position="254"/>
    </location>
</feature>
<keyword evidence="1" id="KW-1133">Transmembrane helix</keyword>
<feature type="transmembrane region" description="Helical" evidence="1">
    <location>
        <begin position="83"/>
        <end position="109"/>
    </location>
</feature>
<name>A0A2S7KWH1_9FLAO</name>
<protein>
    <recommendedName>
        <fullName evidence="2">Signal transduction histidine kinase internal region domain-containing protein</fullName>
    </recommendedName>
</protein>
<evidence type="ECO:0000256" key="1">
    <source>
        <dbReference type="SAM" id="Phobius"/>
    </source>
</evidence>
<keyword evidence="1" id="KW-0472">Membrane</keyword>
<keyword evidence="1" id="KW-0812">Transmembrane</keyword>
<dbReference type="InterPro" id="IPR036890">
    <property type="entry name" value="HATPase_C_sf"/>
</dbReference>
<dbReference type="AlphaFoldDB" id="A0A2S7KWH1"/>
<proteinExistence type="predicted"/>
<dbReference type="GO" id="GO:0000155">
    <property type="term" value="F:phosphorelay sensor kinase activity"/>
    <property type="evidence" value="ECO:0007669"/>
    <property type="project" value="InterPro"/>
</dbReference>
<dbReference type="InterPro" id="IPR050640">
    <property type="entry name" value="Bact_2-comp_sensor_kinase"/>
</dbReference>
<dbReference type="Pfam" id="PF06580">
    <property type="entry name" value="His_kinase"/>
    <property type="match status" value="1"/>
</dbReference>